<name>A0A2K3KQ12_TRIPR</name>
<reference evidence="2 3" key="2">
    <citation type="journal article" date="2017" name="Front. Plant Sci.">
        <title>Gene Classification and Mining of Molecular Markers Useful in Red Clover (Trifolium pratense) Breeding.</title>
        <authorList>
            <person name="Istvanek J."/>
            <person name="Dluhosova J."/>
            <person name="Dluhos P."/>
            <person name="Patkova L."/>
            <person name="Nedelnik J."/>
            <person name="Repkova J."/>
        </authorList>
    </citation>
    <scope>NUCLEOTIDE SEQUENCE [LARGE SCALE GENOMIC DNA]</scope>
    <source>
        <strain evidence="3">cv. Tatra</strain>
        <tissue evidence="2">Young leaves</tissue>
    </source>
</reference>
<accession>A0A2K3KQ12</accession>
<feature type="region of interest" description="Disordered" evidence="1">
    <location>
        <begin position="1"/>
        <end position="20"/>
    </location>
</feature>
<comment type="caution">
    <text evidence="2">The sequence shown here is derived from an EMBL/GenBank/DDBJ whole genome shotgun (WGS) entry which is preliminary data.</text>
</comment>
<gene>
    <name evidence="2" type="ORF">L195_g063950</name>
</gene>
<evidence type="ECO:0000313" key="3">
    <source>
        <dbReference type="Proteomes" id="UP000236291"/>
    </source>
</evidence>
<evidence type="ECO:0000313" key="2">
    <source>
        <dbReference type="EMBL" id="PNX68378.1"/>
    </source>
</evidence>
<evidence type="ECO:0000256" key="1">
    <source>
        <dbReference type="SAM" id="MobiDB-lite"/>
    </source>
</evidence>
<proteinExistence type="predicted"/>
<dbReference type="AlphaFoldDB" id="A0A2K3KQ12"/>
<feature type="non-terminal residue" evidence="2">
    <location>
        <position position="20"/>
    </location>
</feature>
<dbReference type="EMBL" id="ASHM01226878">
    <property type="protein sequence ID" value="PNX68378.1"/>
    <property type="molecule type" value="Genomic_DNA"/>
</dbReference>
<reference evidence="2 3" key="1">
    <citation type="journal article" date="2014" name="Am. J. Bot.">
        <title>Genome assembly and annotation for red clover (Trifolium pratense; Fabaceae).</title>
        <authorList>
            <person name="Istvanek J."/>
            <person name="Jaros M."/>
            <person name="Krenek A."/>
            <person name="Repkova J."/>
        </authorList>
    </citation>
    <scope>NUCLEOTIDE SEQUENCE [LARGE SCALE GENOMIC DNA]</scope>
    <source>
        <strain evidence="3">cv. Tatra</strain>
        <tissue evidence="2">Young leaves</tissue>
    </source>
</reference>
<dbReference type="Proteomes" id="UP000236291">
    <property type="component" value="Unassembled WGS sequence"/>
</dbReference>
<organism evidence="2 3">
    <name type="scientific">Trifolium pratense</name>
    <name type="common">Red clover</name>
    <dbReference type="NCBI Taxonomy" id="57577"/>
    <lineage>
        <taxon>Eukaryota</taxon>
        <taxon>Viridiplantae</taxon>
        <taxon>Streptophyta</taxon>
        <taxon>Embryophyta</taxon>
        <taxon>Tracheophyta</taxon>
        <taxon>Spermatophyta</taxon>
        <taxon>Magnoliopsida</taxon>
        <taxon>eudicotyledons</taxon>
        <taxon>Gunneridae</taxon>
        <taxon>Pentapetalae</taxon>
        <taxon>rosids</taxon>
        <taxon>fabids</taxon>
        <taxon>Fabales</taxon>
        <taxon>Fabaceae</taxon>
        <taxon>Papilionoideae</taxon>
        <taxon>50 kb inversion clade</taxon>
        <taxon>NPAAA clade</taxon>
        <taxon>Hologalegina</taxon>
        <taxon>IRL clade</taxon>
        <taxon>Trifolieae</taxon>
        <taxon>Trifolium</taxon>
    </lineage>
</organism>
<feature type="compositionally biased region" description="Basic and acidic residues" evidence="1">
    <location>
        <begin position="9"/>
        <end position="20"/>
    </location>
</feature>
<protein>
    <submittedName>
        <fullName evidence="2">Uncharacterized protein</fullName>
    </submittedName>
</protein>
<sequence length="20" mass="2275">MKSSQETSNKNHEASIKNLE</sequence>